<evidence type="ECO:0000256" key="3">
    <source>
        <dbReference type="ARBA" id="ARBA00022741"/>
    </source>
</evidence>
<keyword evidence="2" id="KW-0699">rRNA-binding</keyword>
<keyword evidence="6" id="KW-0067">ATP-binding</keyword>
<dbReference type="FunFam" id="3.40.50.300:FF:000830">
    <property type="entry name" value="Endonuclease MutS2"/>
    <property type="match status" value="1"/>
</dbReference>
<evidence type="ECO:0000259" key="10">
    <source>
        <dbReference type="PROSITE" id="PS00486"/>
    </source>
</evidence>
<dbReference type="InterPro" id="IPR005747">
    <property type="entry name" value="MutS2"/>
</dbReference>
<dbReference type="PIRSF" id="PIRSF005814">
    <property type="entry name" value="MutS_YshD"/>
    <property type="match status" value="1"/>
</dbReference>
<dbReference type="GO" id="GO:0005524">
    <property type="term" value="F:ATP binding"/>
    <property type="evidence" value="ECO:0007669"/>
    <property type="project" value="UniProtKB-KW"/>
</dbReference>
<dbReference type="SUPFAM" id="SSF48334">
    <property type="entry name" value="DNA repair protein MutS, domain III"/>
    <property type="match status" value="1"/>
</dbReference>
<dbReference type="Pfam" id="PF00488">
    <property type="entry name" value="MutS_V"/>
    <property type="match status" value="1"/>
</dbReference>
<dbReference type="InterPro" id="IPR036187">
    <property type="entry name" value="DNA_mismatch_repair_MutS_sf"/>
</dbReference>
<dbReference type="AlphaFoldDB" id="A0A0R1RGM8"/>
<keyword evidence="5" id="KW-0378">Hydrolase</keyword>
<dbReference type="PATRIC" id="fig|1114972.6.peg.2782"/>
<dbReference type="SMART" id="SM00533">
    <property type="entry name" value="MUTSd"/>
    <property type="match status" value="1"/>
</dbReference>
<keyword evidence="1" id="KW-0540">Nuclease</keyword>
<proteinExistence type="predicted"/>
<evidence type="ECO:0000256" key="7">
    <source>
        <dbReference type="ARBA" id="ARBA00022884"/>
    </source>
</evidence>
<dbReference type="Proteomes" id="UP000051999">
    <property type="component" value="Unassembled WGS sequence"/>
</dbReference>
<name>A0A0R1RGM8_9LACO</name>
<dbReference type="SUPFAM" id="SSF52540">
    <property type="entry name" value="P-loop containing nucleoside triphosphate hydrolases"/>
    <property type="match status" value="1"/>
</dbReference>
<dbReference type="InterPro" id="IPR007696">
    <property type="entry name" value="DNA_mismatch_repair_MutS_core"/>
</dbReference>
<dbReference type="GO" id="GO:0045910">
    <property type="term" value="P:negative regulation of DNA recombination"/>
    <property type="evidence" value="ECO:0007669"/>
    <property type="project" value="InterPro"/>
</dbReference>
<evidence type="ECO:0000256" key="5">
    <source>
        <dbReference type="ARBA" id="ARBA00022801"/>
    </source>
</evidence>
<keyword evidence="4" id="KW-0255">Endonuclease</keyword>
<keyword evidence="12" id="KW-1185">Reference proteome</keyword>
<dbReference type="eggNOG" id="COG1193">
    <property type="taxonomic scope" value="Bacteria"/>
</dbReference>
<feature type="domain" description="DNA mismatch repair proteins mutS family" evidence="10">
    <location>
        <begin position="403"/>
        <end position="419"/>
    </location>
</feature>
<dbReference type="GO" id="GO:0004519">
    <property type="term" value="F:endonuclease activity"/>
    <property type="evidence" value="ECO:0007669"/>
    <property type="project" value="UniProtKB-KW"/>
</dbReference>
<organism evidence="11 12">
    <name type="scientific">Furfurilactobacillus rossiae DSM 15814</name>
    <dbReference type="NCBI Taxonomy" id="1114972"/>
    <lineage>
        <taxon>Bacteria</taxon>
        <taxon>Bacillati</taxon>
        <taxon>Bacillota</taxon>
        <taxon>Bacilli</taxon>
        <taxon>Lactobacillales</taxon>
        <taxon>Lactobacillaceae</taxon>
        <taxon>Furfurilactobacillus</taxon>
    </lineage>
</organism>
<dbReference type="OrthoDB" id="9808166at2"/>
<evidence type="ECO:0000313" key="12">
    <source>
        <dbReference type="Proteomes" id="UP000051999"/>
    </source>
</evidence>
<dbReference type="InterPro" id="IPR027417">
    <property type="entry name" value="P-loop_NTPase"/>
</dbReference>
<dbReference type="InterPro" id="IPR000432">
    <property type="entry name" value="DNA_mismatch_repair_MutS_C"/>
</dbReference>
<dbReference type="SMART" id="SM00534">
    <property type="entry name" value="MUTSac"/>
    <property type="match status" value="1"/>
</dbReference>
<evidence type="ECO:0000256" key="4">
    <source>
        <dbReference type="ARBA" id="ARBA00022759"/>
    </source>
</evidence>
<dbReference type="GO" id="GO:0030983">
    <property type="term" value="F:mismatched DNA binding"/>
    <property type="evidence" value="ECO:0007669"/>
    <property type="project" value="InterPro"/>
</dbReference>
<sequence length="631" mass="70541">MNEETYQKTDFNVIRQQVAKLATSEAAQTHLQHMTILTNLAEVQALQTETVEARQLLDANVHLPFLSLDTVQNLLTKLHRGYLLTAEQLVQVADFVRGNADVATVLKRNATIAPTLASYADALTSVTDLADDIYNVIHNNQVIDDATGNLRKLRRHQRDVQAQVQAVVQKASQRYARMLQERLPVTKADQLVLAVQATFKNQVPGTVVGSSATGSTIYIEPQTAIRLNSELAEVTSGVEAEVYQILAGLNARVSEYETTILRNLDVITALDEIMARGKYSASINGVRPHLNERDQVRIDKGRHPLLGEHAVPLSVRLGYDHRGLIITGPNAGGKTVVLKTIGLFIIMAQCGLQVPAADTTELPILQQMFADIGDDQSIENALSTFSSHLTNLTAITNAIKPHSLVLLDEIGSGTEPNEGAALAIAVIEYLYQHGALVVVTTHYGEIKRYAQQHPAFTTAAMAFDEATLMPKYQLLMNEVGDSNAFWLARRLKLNPNIIEQADHYLTDHDYRTDIYQMKAVQHVEKREQITYTQGDRVRLNTDGRQGLVYAQDKQAETVTVYVNNQFETIPERRLTRLGKAADLYPAGYDMTRLFKKYDDYKFQRDLDRGSMKAQKKLDKQMRQLQDDRHQS</sequence>
<keyword evidence="7" id="KW-0694">RNA-binding</keyword>
<dbReference type="PANTHER" id="PTHR48466:SF2">
    <property type="entry name" value="OS10G0509000 PROTEIN"/>
    <property type="match status" value="1"/>
</dbReference>
<keyword evidence="3" id="KW-0547">Nucleotide-binding</keyword>
<evidence type="ECO:0000256" key="8">
    <source>
        <dbReference type="ARBA" id="ARBA00023125"/>
    </source>
</evidence>
<feature type="region of interest" description="Disordered" evidence="9">
    <location>
        <begin position="611"/>
        <end position="631"/>
    </location>
</feature>
<dbReference type="InterPro" id="IPR045076">
    <property type="entry name" value="MutS"/>
</dbReference>
<evidence type="ECO:0000313" key="11">
    <source>
        <dbReference type="EMBL" id="KRL54372.1"/>
    </source>
</evidence>
<evidence type="ECO:0000256" key="6">
    <source>
        <dbReference type="ARBA" id="ARBA00022840"/>
    </source>
</evidence>
<dbReference type="PANTHER" id="PTHR48466">
    <property type="entry name" value="OS10G0509000 PROTEIN-RELATED"/>
    <property type="match status" value="1"/>
</dbReference>
<dbReference type="Gene3D" id="3.40.50.300">
    <property type="entry name" value="P-loop containing nucleotide triphosphate hydrolases"/>
    <property type="match status" value="1"/>
</dbReference>
<evidence type="ECO:0000256" key="9">
    <source>
        <dbReference type="SAM" id="MobiDB-lite"/>
    </source>
</evidence>
<evidence type="ECO:0000256" key="2">
    <source>
        <dbReference type="ARBA" id="ARBA00022730"/>
    </source>
</evidence>
<dbReference type="STRING" id="1114972.FD35_GL002714"/>
<dbReference type="PROSITE" id="PS00486">
    <property type="entry name" value="DNA_MISMATCH_REPAIR_2"/>
    <property type="match status" value="1"/>
</dbReference>
<reference evidence="11 12" key="1">
    <citation type="journal article" date="2015" name="Genome Announc.">
        <title>Expanding the biotechnology potential of lactobacilli through comparative genomics of 213 strains and associated genera.</title>
        <authorList>
            <person name="Sun Z."/>
            <person name="Harris H.M."/>
            <person name="McCann A."/>
            <person name="Guo C."/>
            <person name="Argimon S."/>
            <person name="Zhang W."/>
            <person name="Yang X."/>
            <person name="Jeffery I.B."/>
            <person name="Cooney J.C."/>
            <person name="Kagawa T.F."/>
            <person name="Liu W."/>
            <person name="Song Y."/>
            <person name="Salvetti E."/>
            <person name="Wrobel A."/>
            <person name="Rasinkangas P."/>
            <person name="Parkhill J."/>
            <person name="Rea M.C."/>
            <person name="O'Sullivan O."/>
            <person name="Ritari J."/>
            <person name="Douillard F.P."/>
            <person name="Paul Ross R."/>
            <person name="Yang R."/>
            <person name="Briner A.E."/>
            <person name="Felis G.E."/>
            <person name="de Vos W.M."/>
            <person name="Barrangou R."/>
            <person name="Klaenhammer T.R."/>
            <person name="Caufield P.W."/>
            <person name="Cui Y."/>
            <person name="Zhang H."/>
            <person name="O'Toole P.W."/>
        </authorList>
    </citation>
    <scope>NUCLEOTIDE SEQUENCE [LARGE SCALE GENOMIC DNA]</scope>
    <source>
        <strain evidence="11 12">DSM 15814</strain>
    </source>
</reference>
<comment type="caution">
    <text evidence="11">The sequence shown here is derived from an EMBL/GenBank/DDBJ whole genome shotgun (WGS) entry which is preliminary data.</text>
</comment>
<dbReference type="GO" id="GO:0019843">
    <property type="term" value="F:rRNA binding"/>
    <property type="evidence" value="ECO:0007669"/>
    <property type="project" value="UniProtKB-KW"/>
</dbReference>
<gene>
    <name evidence="11" type="ORF">FD35_GL002714</name>
</gene>
<evidence type="ECO:0000256" key="1">
    <source>
        <dbReference type="ARBA" id="ARBA00022722"/>
    </source>
</evidence>
<dbReference type="NCBIfam" id="TIGR01069">
    <property type="entry name" value="mutS2"/>
    <property type="match status" value="1"/>
</dbReference>
<keyword evidence="8" id="KW-0238">DNA-binding</keyword>
<dbReference type="RefSeq" id="WP_017260907.1">
    <property type="nucleotide sequence ID" value="NZ_AUAW01000009.1"/>
</dbReference>
<dbReference type="GO" id="GO:0006298">
    <property type="term" value="P:mismatch repair"/>
    <property type="evidence" value="ECO:0007669"/>
    <property type="project" value="InterPro"/>
</dbReference>
<dbReference type="GO" id="GO:0016887">
    <property type="term" value="F:ATP hydrolysis activity"/>
    <property type="evidence" value="ECO:0007669"/>
    <property type="project" value="InterPro"/>
</dbReference>
<protein>
    <submittedName>
        <fullName evidence="11">DNA mismatch repair protein MutS2</fullName>
    </submittedName>
</protein>
<accession>A0A0R1RGM8</accession>
<dbReference type="GO" id="GO:0140664">
    <property type="term" value="F:ATP-dependent DNA damage sensor activity"/>
    <property type="evidence" value="ECO:0007669"/>
    <property type="project" value="InterPro"/>
</dbReference>
<dbReference type="EMBL" id="AZFF01000009">
    <property type="protein sequence ID" value="KRL54372.1"/>
    <property type="molecule type" value="Genomic_DNA"/>
</dbReference>